<keyword evidence="2" id="KW-0813">Transport</keyword>
<dbReference type="KEGG" id="tet:TTHERM_00592800"/>
<feature type="compositionally biased region" description="Polar residues" evidence="4">
    <location>
        <begin position="487"/>
        <end position="509"/>
    </location>
</feature>
<dbReference type="eggNOG" id="KOG0166">
    <property type="taxonomic scope" value="Eukaryota"/>
</dbReference>
<dbReference type="InterPro" id="IPR011989">
    <property type="entry name" value="ARM-like"/>
</dbReference>
<protein>
    <submittedName>
        <fullName evidence="5">Importin subunit alpha</fullName>
    </submittedName>
</protein>
<dbReference type="AlphaFoldDB" id="Q232L8"/>
<gene>
    <name evidence="5" type="ORF">TTHERM_00592800</name>
</gene>
<keyword evidence="3" id="KW-0653">Protein transport</keyword>
<evidence type="ECO:0000256" key="1">
    <source>
        <dbReference type="ARBA" id="ARBA00010394"/>
    </source>
</evidence>
<reference evidence="6" key="1">
    <citation type="journal article" date="2006" name="PLoS Biol.">
        <title>Macronuclear genome sequence of the ciliate Tetrahymena thermophila, a model eukaryote.</title>
        <authorList>
            <person name="Eisen J.A."/>
            <person name="Coyne R.S."/>
            <person name="Wu M."/>
            <person name="Wu D."/>
            <person name="Thiagarajan M."/>
            <person name="Wortman J.R."/>
            <person name="Badger J.H."/>
            <person name="Ren Q."/>
            <person name="Amedeo P."/>
            <person name="Jones K.M."/>
            <person name="Tallon L.J."/>
            <person name="Delcher A.L."/>
            <person name="Salzberg S.L."/>
            <person name="Silva J.C."/>
            <person name="Haas B.J."/>
            <person name="Majoros W.H."/>
            <person name="Farzad M."/>
            <person name="Carlton J.M."/>
            <person name="Smith R.K. Jr."/>
            <person name="Garg J."/>
            <person name="Pearlman R.E."/>
            <person name="Karrer K.M."/>
            <person name="Sun L."/>
            <person name="Manning G."/>
            <person name="Elde N.C."/>
            <person name="Turkewitz A.P."/>
            <person name="Asai D.J."/>
            <person name="Wilkes D.E."/>
            <person name="Wang Y."/>
            <person name="Cai H."/>
            <person name="Collins K."/>
            <person name="Stewart B.A."/>
            <person name="Lee S.R."/>
            <person name="Wilamowska K."/>
            <person name="Weinberg Z."/>
            <person name="Ruzzo W.L."/>
            <person name="Wloga D."/>
            <person name="Gaertig J."/>
            <person name="Frankel J."/>
            <person name="Tsao C.-C."/>
            <person name="Gorovsky M.A."/>
            <person name="Keeling P.J."/>
            <person name="Waller R.F."/>
            <person name="Patron N.J."/>
            <person name="Cherry J.M."/>
            <person name="Stover N.A."/>
            <person name="Krieger C.J."/>
            <person name="del Toro C."/>
            <person name="Ryder H.F."/>
            <person name="Williamson S.C."/>
            <person name="Barbeau R.A."/>
            <person name="Hamilton E.P."/>
            <person name="Orias E."/>
        </authorList>
    </citation>
    <scope>NUCLEOTIDE SEQUENCE [LARGE SCALE GENOMIC DNA]</scope>
    <source>
        <strain evidence="6">SB210</strain>
    </source>
</reference>
<dbReference type="STRING" id="312017.Q232L8"/>
<dbReference type="OMA" id="IARICQC"/>
<evidence type="ECO:0000256" key="4">
    <source>
        <dbReference type="SAM" id="MobiDB-lite"/>
    </source>
</evidence>
<dbReference type="Proteomes" id="UP000009168">
    <property type="component" value="Unassembled WGS sequence"/>
</dbReference>
<feature type="region of interest" description="Disordered" evidence="4">
    <location>
        <begin position="440"/>
        <end position="528"/>
    </location>
</feature>
<dbReference type="GO" id="GO:0015031">
    <property type="term" value="P:protein transport"/>
    <property type="evidence" value="ECO:0007669"/>
    <property type="project" value="UniProtKB-KW"/>
</dbReference>
<evidence type="ECO:0000256" key="3">
    <source>
        <dbReference type="ARBA" id="ARBA00022927"/>
    </source>
</evidence>
<proteinExistence type="inferred from homology"/>
<dbReference type="InParanoid" id="Q232L8"/>
<keyword evidence="6" id="KW-1185">Reference proteome</keyword>
<feature type="compositionally biased region" description="Acidic residues" evidence="4">
    <location>
        <begin position="453"/>
        <end position="481"/>
    </location>
</feature>
<dbReference type="OrthoDB" id="29145at2759"/>
<dbReference type="InterPro" id="IPR016024">
    <property type="entry name" value="ARM-type_fold"/>
</dbReference>
<dbReference type="EMBL" id="GG662781">
    <property type="protein sequence ID" value="EAR91394.1"/>
    <property type="molecule type" value="Genomic_DNA"/>
</dbReference>
<evidence type="ECO:0000313" key="6">
    <source>
        <dbReference type="Proteomes" id="UP000009168"/>
    </source>
</evidence>
<evidence type="ECO:0000256" key="2">
    <source>
        <dbReference type="ARBA" id="ARBA00022448"/>
    </source>
</evidence>
<accession>Q232L8</accession>
<dbReference type="SUPFAM" id="SSF48371">
    <property type="entry name" value="ARM repeat"/>
    <property type="match status" value="1"/>
</dbReference>
<organism evidence="5 6">
    <name type="scientific">Tetrahymena thermophila (strain SB210)</name>
    <dbReference type="NCBI Taxonomy" id="312017"/>
    <lineage>
        <taxon>Eukaryota</taxon>
        <taxon>Sar</taxon>
        <taxon>Alveolata</taxon>
        <taxon>Ciliophora</taxon>
        <taxon>Intramacronucleata</taxon>
        <taxon>Oligohymenophorea</taxon>
        <taxon>Hymenostomatida</taxon>
        <taxon>Tetrahymenina</taxon>
        <taxon>Tetrahymenidae</taxon>
        <taxon>Tetrahymena</taxon>
    </lineage>
</organism>
<name>Q232L8_TETTS</name>
<sequence length="552" mass="62555">MDTQILGQVNLCKEKLTQEGSPLETIIELRKMTSKEVSPPLQEIIQSNVCTQLIAIMDNTTSNEIILESLWILTNVCSGSSSQTQYVINIGGIATFLKYVQHESEDIMAQALWGLGNIAGDSSSSRDQVLKQDAVTIVLKQLERKDIKIVNQRTIVWVISNFCRGKPQPKYEIVRPCVFYLGKALEKYKNDPEIVADSLWGINYLSETELAIDDLINYGILQNICQHFLNFNSTSTLTPAVRIIGNVATSRDNYVDILLQQNILQPLIQLFVHDKKAYRKESLWTVSNIMAGTSTQVQKVLEQPNFYQNLINNVGQQLDIRKEMLYVMSNGLGHSAACSFFLKNGILQVFFEQFEEGDSKMKMVILEGLQLLLKYVNKNKKVYPVLNGKLQYLKSIATETIYSNMADKLKAVYKLLRNYEKINPPVDAINSQLENLKIDEQQQRQTESSYETIDNEEDDEEDMDEEFEDCEDIDEEEEQQNDEIQNNLNKQKAQGANAKGNQEYESIQSNDKDFLGAAAGPAAPPNLDQLEYQYTDEQQQYMQAQAGAAPGP</sequence>
<comment type="similarity">
    <text evidence="1">Belongs to the importin alpha family.</text>
</comment>
<dbReference type="Gene3D" id="1.25.10.10">
    <property type="entry name" value="Leucine-rich Repeat Variant"/>
    <property type="match status" value="1"/>
</dbReference>
<dbReference type="SMART" id="SM00185">
    <property type="entry name" value="ARM"/>
    <property type="match status" value="6"/>
</dbReference>
<dbReference type="InterPro" id="IPR000225">
    <property type="entry name" value="Armadillo"/>
</dbReference>
<dbReference type="GeneID" id="7833477"/>
<dbReference type="HOGENOM" id="CLU_493923_0_0_1"/>
<dbReference type="PANTHER" id="PTHR23316">
    <property type="entry name" value="IMPORTIN ALPHA"/>
    <property type="match status" value="1"/>
</dbReference>
<dbReference type="RefSeq" id="XP_001011639.1">
    <property type="nucleotide sequence ID" value="XM_001011639.3"/>
</dbReference>
<evidence type="ECO:0000313" key="5">
    <source>
        <dbReference type="EMBL" id="EAR91394.1"/>
    </source>
</evidence>
<dbReference type="Pfam" id="PF00514">
    <property type="entry name" value="Arm"/>
    <property type="match status" value="2"/>
</dbReference>